<evidence type="ECO:0000256" key="3">
    <source>
        <dbReference type="ARBA" id="ARBA00023235"/>
    </source>
</evidence>
<dbReference type="CDD" id="cd00165">
    <property type="entry name" value="S4"/>
    <property type="match status" value="1"/>
</dbReference>
<keyword evidence="3 6" id="KW-0413">Isomerase</keyword>
<dbReference type="SUPFAM" id="SSF55174">
    <property type="entry name" value="Alpha-L RNA-binding motif"/>
    <property type="match status" value="1"/>
</dbReference>
<gene>
    <name evidence="8" type="ORF">BINDI_0372</name>
</gene>
<evidence type="ECO:0000259" key="7">
    <source>
        <dbReference type="SMART" id="SM00363"/>
    </source>
</evidence>
<feature type="domain" description="RNA-binding S4" evidence="7">
    <location>
        <begin position="14"/>
        <end position="78"/>
    </location>
</feature>
<evidence type="ECO:0000256" key="1">
    <source>
        <dbReference type="ARBA" id="ARBA00000073"/>
    </source>
</evidence>
<dbReference type="GO" id="GO:0003723">
    <property type="term" value="F:RNA binding"/>
    <property type="evidence" value="ECO:0007669"/>
    <property type="project" value="UniProtKB-KW"/>
</dbReference>
<evidence type="ECO:0000313" key="8">
    <source>
        <dbReference type="EMBL" id="AIC91654.1"/>
    </source>
</evidence>
<keyword evidence="5" id="KW-0694">RNA-binding</keyword>
<dbReference type="KEGG" id="bii:BINDI_0372"/>
<proteinExistence type="inferred from homology"/>
<dbReference type="SMART" id="SM00363">
    <property type="entry name" value="S4"/>
    <property type="match status" value="1"/>
</dbReference>
<reference evidence="8 9" key="1">
    <citation type="journal article" date="2014" name="Appl. Environ. Microbiol.">
        <title>Genomic encyclopedia of type strains of the genus Bifidobacterium.</title>
        <authorList>
            <person name="Milani C."/>
            <person name="Lugli G.A."/>
            <person name="Duranti S."/>
            <person name="Turroni F."/>
            <person name="Bottacini F."/>
            <person name="Mangifesta M."/>
            <person name="Sanchez B."/>
            <person name="Viappiani A."/>
            <person name="Mancabelli L."/>
            <person name="Taminiau B."/>
            <person name="Delcenserie V."/>
            <person name="Barrangou R."/>
            <person name="Margolles A."/>
            <person name="van Sinderen D."/>
            <person name="Ventura M."/>
        </authorList>
    </citation>
    <scope>NUCLEOTIDE SEQUENCE [LARGE SCALE GENOMIC DNA]</scope>
    <source>
        <strain evidence="8 9">LMG 11587</strain>
    </source>
</reference>
<dbReference type="PROSITE" id="PS50889">
    <property type="entry name" value="S4"/>
    <property type="match status" value="1"/>
</dbReference>
<evidence type="ECO:0000256" key="4">
    <source>
        <dbReference type="PIRSR" id="PIRSR606225-1"/>
    </source>
</evidence>
<comment type="function">
    <text evidence="6">Responsible for synthesis of pseudouridine from uracil.</text>
</comment>
<dbReference type="GO" id="GO:0120159">
    <property type="term" value="F:rRNA pseudouridine synthase activity"/>
    <property type="evidence" value="ECO:0007669"/>
    <property type="project" value="UniProtKB-ARBA"/>
</dbReference>
<dbReference type="PANTHER" id="PTHR21600">
    <property type="entry name" value="MITOCHONDRIAL RNA PSEUDOURIDINE SYNTHASE"/>
    <property type="match status" value="1"/>
</dbReference>
<comment type="similarity">
    <text evidence="2 6">Belongs to the pseudouridine synthase RluA family.</text>
</comment>
<dbReference type="Gene3D" id="3.30.2350.10">
    <property type="entry name" value="Pseudouridine synthase"/>
    <property type="match status" value="1"/>
</dbReference>
<evidence type="ECO:0000256" key="5">
    <source>
        <dbReference type="PROSITE-ProRule" id="PRU00182"/>
    </source>
</evidence>
<protein>
    <recommendedName>
        <fullName evidence="6">Pseudouridine synthase</fullName>
        <ecNumber evidence="6">5.4.99.-</ecNumber>
    </recommendedName>
</protein>
<dbReference type="CDD" id="cd02869">
    <property type="entry name" value="PseudoU_synth_RluA_like"/>
    <property type="match status" value="1"/>
</dbReference>
<dbReference type="PANTHER" id="PTHR21600:SF44">
    <property type="entry name" value="RIBOSOMAL LARGE SUBUNIT PSEUDOURIDINE SYNTHASE D"/>
    <property type="match status" value="1"/>
</dbReference>
<dbReference type="InterPro" id="IPR050188">
    <property type="entry name" value="RluA_PseudoU_synthase"/>
</dbReference>
<accession>A0A087VTJ6</accession>
<dbReference type="Proteomes" id="UP000028569">
    <property type="component" value="Chromosome"/>
</dbReference>
<dbReference type="SUPFAM" id="SSF55120">
    <property type="entry name" value="Pseudouridine synthase"/>
    <property type="match status" value="1"/>
</dbReference>
<evidence type="ECO:0000256" key="2">
    <source>
        <dbReference type="ARBA" id="ARBA00010876"/>
    </source>
</evidence>
<dbReference type="HOGENOM" id="CLU_016902_4_4_11"/>
<dbReference type="OrthoDB" id="9807829at2"/>
<keyword evidence="9" id="KW-1185">Reference proteome</keyword>
<dbReference type="GO" id="GO:0000455">
    <property type="term" value="P:enzyme-directed rRNA pseudouridine synthesis"/>
    <property type="evidence" value="ECO:0007669"/>
    <property type="project" value="UniProtKB-ARBA"/>
</dbReference>
<dbReference type="InterPro" id="IPR036986">
    <property type="entry name" value="S4_RNA-bd_sf"/>
</dbReference>
<evidence type="ECO:0000256" key="6">
    <source>
        <dbReference type="RuleBase" id="RU362028"/>
    </source>
</evidence>
<dbReference type="NCBIfam" id="TIGR00005">
    <property type="entry name" value="rluA_subfam"/>
    <property type="match status" value="1"/>
</dbReference>
<dbReference type="InterPro" id="IPR020103">
    <property type="entry name" value="PsdUridine_synth_cat_dom_sf"/>
</dbReference>
<sequence>MTKLLPAPDALVGKRLDMALSKMLGMSRAKASELIADGRVRVLDRTVTKSSTLLSGDLIELDQPDLVDEVEPVADDMPVVYEDEDVIVVDKPVGVAAHPSVGWTGPTVLGSLLQRGTHITSMGAQGRQGIVSRLDAGTSGLMLVCKSDLAYKEMRRQFADHEVVKIYHALVQGNLVQDRATIEAPIGRAKVSDFRFTVTPAGKEAITHWDVMERFGSTTLASVNLETGRTHQIRVHFSSIGHPLVGDHMYGANPELADRLGLTRQWLHAMRLEFRHPRTHIWTKVVSSYPADLRKALDMEREERQKRDE</sequence>
<dbReference type="EC" id="5.4.99.-" evidence="6"/>
<dbReference type="AlphaFoldDB" id="A0A087VTJ6"/>
<comment type="catalytic activity">
    <reaction evidence="1 6">
        <text>a uridine in RNA = a pseudouridine in RNA</text>
        <dbReference type="Rhea" id="RHEA:48348"/>
        <dbReference type="Rhea" id="RHEA-COMP:12068"/>
        <dbReference type="Rhea" id="RHEA-COMP:12069"/>
        <dbReference type="ChEBI" id="CHEBI:65314"/>
        <dbReference type="ChEBI" id="CHEBI:65315"/>
    </reaction>
</comment>
<dbReference type="InterPro" id="IPR006225">
    <property type="entry name" value="PsdUridine_synth_RluC/D"/>
</dbReference>
<dbReference type="Pfam" id="PF01479">
    <property type="entry name" value="S4"/>
    <property type="match status" value="1"/>
</dbReference>
<dbReference type="Gene3D" id="3.10.290.10">
    <property type="entry name" value="RNA-binding S4 domain"/>
    <property type="match status" value="1"/>
</dbReference>
<dbReference type="RefSeq" id="WP_033489819.1">
    <property type="nucleotide sequence ID" value="NZ_CP006018.1"/>
</dbReference>
<organism evidence="8 9">
    <name type="scientific">Bifidobacterium [indicum] DSM 20214 = LMG 11587</name>
    <dbReference type="NCBI Taxonomy" id="1341694"/>
    <lineage>
        <taxon>Bacteria</taxon>
        <taxon>Bacillati</taxon>
        <taxon>Actinomycetota</taxon>
        <taxon>Actinomycetes</taxon>
        <taxon>Bifidobacteriales</taxon>
        <taxon>Bifidobacteriaceae</taxon>
        <taxon>Bifidobacterium</taxon>
    </lineage>
</organism>
<dbReference type="InterPro" id="IPR002942">
    <property type="entry name" value="S4_RNA-bd"/>
</dbReference>
<name>A0A087VTJ6_9BIFI</name>
<feature type="active site" evidence="4">
    <location>
        <position position="135"/>
    </location>
</feature>
<evidence type="ECO:0000313" key="9">
    <source>
        <dbReference type="Proteomes" id="UP000028569"/>
    </source>
</evidence>
<dbReference type="InterPro" id="IPR006145">
    <property type="entry name" value="PsdUridine_synth_RsuA/RluA"/>
</dbReference>
<dbReference type="Pfam" id="PF00849">
    <property type="entry name" value="PseudoU_synth_2"/>
    <property type="match status" value="1"/>
</dbReference>
<dbReference type="EMBL" id="CP006018">
    <property type="protein sequence ID" value="AIC91654.1"/>
    <property type="molecule type" value="Genomic_DNA"/>
</dbReference>